<dbReference type="EMBL" id="JBBWUH010000006">
    <property type="protein sequence ID" value="KAK8164270.1"/>
    <property type="molecule type" value="Genomic_DNA"/>
</dbReference>
<feature type="region of interest" description="Disordered" evidence="1">
    <location>
        <begin position="21"/>
        <end position="68"/>
    </location>
</feature>
<name>A0ABR1XRI1_9PEZI</name>
<feature type="region of interest" description="Disordered" evidence="1">
    <location>
        <begin position="160"/>
        <end position="200"/>
    </location>
</feature>
<protein>
    <submittedName>
        <fullName evidence="2">Uncharacterized protein</fullName>
    </submittedName>
</protein>
<dbReference type="Proteomes" id="UP001456524">
    <property type="component" value="Unassembled WGS sequence"/>
</dbReference>
<comment type="caution">
    <text evidence="2">The sequence shown here is derived from an EMBL/GenBank/DDBJ whole genome shotgun (WGS) entry which is preliminary data.</text>
</comment>
<accession>A0ABR1XRI1</accession>
<organism evidence="2 3">
    <name type="scientific">Phyllosticta citrichinensis</name>
    <dbReference type="NCBI Taxonomy" id="1130410"/>
    <lineage>
        <taxon>Eukaryota</taxon>
        <taxon>Fungi</taxon>
        <taxon>Dikarya</taxon>
        <taxon>Ascomycota</taxon>
        <taxon>Pezizomycotina</taxon>
        <taxon>Dothideomycetes</taxon>
        <taxon>Dothideomycetes incertae sedis</taxon>
        <taxon>Botryosphaeriales</taxon>
        <taxon>Phyllostictaceae</taxon>
        <taxon>Phyllosticta</taxon>
    </lineage>
</organism>
<feature type="compositionally biased region" description="Low complexity" evidence="1">
    <location>
        <begin position="36"/>
        <end position="49"/>
    </location>
</feature>
<proteinExistence type="predicted"/>
<reference evidence="2 3" key="1">
    <citation type="journal article" date="2022" name="G3 (Bethesda)">
        <title>Enemy or ally: a genomic approach to elucidate the lifestyle of Phyllosticta citrichinaensis.</title>
        <authorList>
            <person name="Buijs V.A."/>
            <person name="Groenewald J.Z."/>
            <person name="Haridas S."/>
            <person name="LaButti K.M."/>
            <person name="Lipzen A."/>
            <person name="Martin F.M."/>
            <person name="Barry K."/>
            <person name="Grigoriev I.V."/>
            <person name="Crous P.W."/>
            <person name="Seidl M.F."/>
        </authorList>
    </citation>
    <scope>NUCLEOTIDE SEQUENCE [LARGE SCALE GENOMIC DNA]</scope>
    <source>
        <strain evidence="2 3">CBS 129764</strain>
    </source>
</reference>
<feature type="compositionally biased region" description="Low complexity" evidence="1">
    <location>
        <begin position="56"/>
        <end position="68"/>
    </location>
</feature>
<gene>
    <name evidence="2" type="ORF">IWX90DRAFT_253705</name>
</gene>
<evidence type="ECO:0000313" key="2">
    <source>
        <dbReference type="EMBL" id="KAK8164270.1"/>
    </source>
</evidence>
<feature type="compositionally biased region" description="Low complexity" evidence="1">
    <location>
        <begin position="121"/>
        <end position="137"/>
    </location>
</feature>
<feature type="region of interest" description="Disordered" evidence="1">
    <location>
        <begin position="94"/>
        <end position="146"/>
    </location>
</feature>
<keyword evidence="3" id="KW-1185">Reference proteome</keyword>
<sequence>MIQDQTSDTLSWSQEVRRVRRKGSLGMSLRREFRMATAPATTTTTSLSCPSPPSPSQSSTTATTPVAPSQLVATSGAITTTKTIPINLPVHAATAPPATSTNELRGAGIDDAQGSSRRRAGTTSTATTTGTRMGTGMMRRRPSSTALALRRVASRVSLRTTDNIVDNDNDNGVDTGAPSSTPLVKRDRERGRQRKMHQTSTRRWLHLERPLECRELDALVMAWVVSVWMDMDGQGPGLTEDGSD</sequence>
<evidence type="ECO:0000313" key="3">
    <source>
        <dbReference type="Proteomes" id="UP001456524"/>
    </source>
</evidence>
<evidence type="ECO:0000256" key="1">
    <source>
        <dbReference type="SAM" id="MobiDB-lite"/>
    </source>
</evidence>